<dbReference type="EMBL" id="PGCI01000716">
    <property type="protein sequence ID" value="PLW19326.1"/>
    <property type="molecule type" value="Genomic_DNA"/>
</dbReference>
<organism evidence="5 6">
    <name type="scientific">Puccinia coronata f. sp. avenae</name>
    <dbReference type="NCBI Taxonomy" id="200324"/>
    <lineage>
        <taxon>Eukaryota</taxon>
        <taxon>Fungi</taxon>
        <taxon>Dikarya</taxon>
        <taxon>Basidiomycota</taxon>
        <taxon>Pucciniomycotina</taxon>
        <taxon>Pucciniomycetes</taxon>
        <taxon>Pucciniales</taxon>
        <taxon>Pucciniaceae</taxon>
        <taxon>Puccinia</taxon>
    </lineage>
</organism>
<feature type="region of interest" description="Disordered" evidence="1">
    <location>
        <begin position="27"/>
        <end position="46"/>
    </location>
</feature>
<evidence type="ECO:0000313" key="4">
    <source>
        <dbReference type="EMBL" id="PLW48345.1"/>
    </source>
</evidence>
<proteinExistence type="predicted"/>
<name>A0A2N5W7X9_9BASI</name>
<dbReference type="EMBL" id="PGCJ01001037">
    <property type="protein sequence ID" value="PLW11007.1"/>
    <property type="molecule type" value="Genomic_DNA"/>
</dbReference>
<evidence type="ECO:0000313" key="7">
    <source>
        <dbReference type="Proteomes" id="UP000235392"/>
    </source>
</evidence>
<evidence type="ECO:0000313" key="6">
    <source>
        <dbReference type="Proteomes" id="UP000235388"/>
    </source>
</evidence>
<evidence type="ECO:0000313" key="5">
    <source>
        <dbReference type="EMBL" id="PLW58335.1"/>
    </source>
</evidence>
<keyword evidence="6" id="KW-1185">Reference proteome</keyword>
<protein>
    <submittedName>
        <fullName evidence="5">Uncharacterized protein</fullName>
    </submittedName>
</protein>
<feature type="compositionally biased region" description="Polar residues" evidence="1">
    <location>
        <begin position="36"/>
        <end position="46"/>
    </location>
</feature>
<evidence type="ECO:0000256" key="1">
    <source>
        <dbReference type="SAM" id="MobiDB-lite"/>
    </source>
</evidence>
<comment type="caution">
    <text evidence="5">The sequence shown here is derived from an EMBL/GenBank/DDBJ whole genome shotgun (WGS) entry which is preliminary data.</text>
</comment>
<reference evidence="6 7" key="1">
    <citation type="submission" date="2017-11" db="EMBL/GenBank/DDBJ databases">
        <title>De novo assembly and phasing of dikaryotic genomes from two isolates of Puccinia coronata f. sp. avenae, the causal agent of oat crown rust.</title>
        <authorList>
            <person name="Miller M.E."/>
            <person name="Zhang Y."/>
            <person name="Omidvar V."/>
            <person name="Sperschneider J."/>
            <person name="Schwessinger B."/>
            <person name="Raley C."/>
            <person name="Palmer J.M."/>
            <person name="Garnica D."/>
            <person name="Upadhyaya N."/>
            <person name="Rathjen J."/>
            <person name="Taylor J.M."/>
            <person name="Park R.F."/>
            <person name="Dodds P.N."/>
            <person name="Hirsch C.D."/>
            <person name="Kianian S.F."/>
            <person name="Figueroa M."/>
        </authorList>
    </citation>
    <scope>NUCLEOTIDE SEQUENCE [LARGE SCALE GENOMIC DNA]</scope>
    <source>
        <strain evidence="5">12NC29</strain>
        <strain evidence="3">12SD80</strain>
    </source>
</reference>
<dbReference type="EMBL" id="PGCJ01000003">
    <property type="protein sequence ID" value="PLW58335.1"/>
    <property type="molecule type" value="Genomic_DNA"/>
</dbReference>
<accession>A0A2N5W7X9</accession>
<dbReference type="Proteomes" id="UP000235388">
    <property type="component" value="Unassembled WGS sequence"/>
</dbReference>
<dbReference type="Proteomes" id="UP000235392">
    <property type="component" value="Unassembled WGS sequence"/>
</dbReference>
<gene>
    <name evidence="5" type="ORF">PCANC_00553</name>
    <name evidence="2" type="ORF">PCANC_19470</name>
    <name evidence="4" type="ORF">PCASD_02917</name>
    <name evidence="3" type="ORF">PCASD_15216</name>
</gene>
<evidence type="ECO:0000313" key="3">
    <source>
        <dbReference type="EMBL" id="PLW19326.1"/>
    </source>
</evidence>
<evidence type="ECO:0000313" key="2">
    <source>
        <dbReference type="EMBL" id="PLW11007.1"/>
    </source>
</evidence>
<dbReference type="EMBL" id="PGCI01000024">
    <property type="protein sequence ID" value="PLW48345.1"/>
    <property type="molecule type" value="Genomic_DNA"/>
</dbReference>
<dbReference type="AlphaFoldDB" id="A0A2N5W7X9"/>
<sequence length="86" mass="8736">MSFSSKLCFAVSGYMIQPSSQYSVSRVSSSSSSAVNGQPTSSGSSCVQTVNGVSSSCDASTVMNSVLQGSPMMNGIAQAVANHFPN</sequence>